<name>A0A2T2NWY9_CORCC</name>
<dbReference type="OrthoDB" id="3797824at2759"/>
<accession>A0A2T2NWY9</accession>
<dbReference type="EMBL" id="KZ678132">
    <property type="protein sequence ID" value="PSN69796.1"/>
    <property type="molecule type" value="Genomic_DNA"/>
</dbReference>
<evidence type="ECO:0000313" key="3">
    <source>
        <dbReference type="Proteomes" id="UP000240883"/>
    </source>
</evidence>
<dbReference type="Proteomes" id="UP000240883">
    <property type="component" value="Unassembled WGS sequence"/>
</dbReference>
<reference evidence="2 3" key="1">
    <citation type="journal article" date="2018" name="Front. Microbiol.">
        <title>Genome-Wide Analysis of Corynespora cassiicola Leaf Fall Disease Putative Effectors.</title>
        <authorList>
            <person name="Lopez D."/>
            <person name="Ribeiro S."/>
            <person name="Label P."/>
            <person name="Fumanal B."/>
            <person name="Venisse J.S."/>
            <person name="Kohler A."/>
            <person name="de Oliveira R.R."/>
            <person name="Labutti K."/>
            <person name="Lipzen A."/>
            <person name="Lail K."/>
            <person name="Bauer D."/>
            <person name="Ohm R.A."/>
            <person name="Barry K.W."/>
            <person name="Spatafora J."/>
            <person name="Grigoriev I.V."/>
            <person name="Martin F.M."/>
            <person name="Pujade-Renaud V."/>
        </authorList>
    </citation>
    <scope>NUCLEOTIDE SEQUENCE [LARGE SCALE GENOMIC DNA]</scope>
    <source>
        <strain evidence="2 3">Philippines</strain>
    </source>
</reference>
<evidence type="ECO:0000256" key="1">
    <source>
        <dbReference type="SAM" id="MobiDB-lite"/>
    </source>
</evidence>
<protein>
    <submittedName>
        <fullName evidence="2">Uncharacterized protein</fullName>
    </submittedName>
</protein>
<dbReference type="AlphaFoldDB" id="A0A2T2NWY9"/>
<sequence length="262" mass="28269">MTYRASLSARSFHNSVRRLEDAPSNPSSSSQSSGAPRQTRRVRNTDAFQRIAGLNQNKDEQPARRGPVGGSSRSGVVRTVSIGSSAPGSSTPRGPRSPNTRDPNAPAPPPGKLVRGPSNPRAPRTTPGGAKTPRGPNLRARDGARPPKPGNRPQGGPRKRDRDTNNAANAVTVESSKIDDDLSDGMVQHLLRLQRKQWDRFNYEPKYAHGSEEAKELVQAGKDLFKGEVPTVKTVGTLERRLGVVGMYGAETRVPKYPTKSA</sequence>
<organism evidence="2 3">
    <name type="scientific">Corynespora cassiicola Philippines</name>
    <dbReference type="NCBI Taxonomy" id="1448308"/>
    <lineage>
        <taxon>Eukaryota</taxon>
        <taxon>Fungi</taxon>
        <taxon>Dikarya</taxon>
        <taxon>Ascomycota</taxon>
        <taxon>Pezizomycotina</taxon>
        <taxon>Dothideomycetes</taxon>
        <taxon>Pleosporomycetidae</taxon>
        <taxon>Pleosporales</taxon>
        <taxon>Corynesporascaceae</taxon>
        <taxon>Corynespora</taxon>
    </lineage>
</organism>
<proteinExistence type="predicted"/>
<feature type="compositionally biased region" description="Low complexity" evidence="1">
    <location>
        <begin position="23"/>
        <end position="33"/>
    </location>
</feature>
<feature type="compositionally biased region" description="Low complexity" evidence="1">
    <location>
        <begin position="64"/>
        <end position="101"/>
    </location>
</feature>
<keyword evidence="3" id="KW-1185">Reference proteome</keyword>
<feature type="region of interest" description="Disordered" evidence="1">
    <location>
        <begin position="1"/>
        <end position="173"/>
    </location>
</feature>
<gene>
    <name evidence="2" type="ORF">BS50DRAFT_618778</name>
</gene>
<evidence type="ECO:0000313" key="2">
    <source>
        <dbReference type="EMBL" id="PSN69796.1"/>
    </source>
</evidence>